<accession>A0AAW1NR51</accession>
<feature type="signal peptide" evidence="13">
    <location>
        <begin position="1"/>
        <end position="19"/>
    </location>
</feature>
<dbReference type="Pfam" id="PF02225">
    <property type="entry name" value="PA"/>
    <property type="match status" value="1"/>
</dbReference>
<evidence type="ECO:0000256" key="3">
    <source>
        <dbReference type="ARBA" id="ARBA00022692"/>
    </source>
</evidence>
<evidence type="ECO:0000256" key="5">
    <source>
        <dbReference type="ARBA" id="ARBA00022737"/>
    </source>
</evidence>
<protein>
    <recommendedName>
        <fullName evidence="18">Vacuolar-sorting receptor 1</fullName>
    </recommendedName>
</protein>
<dbReference type="PANTHER" id="PTHR22702">
    <property type="entry name" value="PROTEASE-ASSOCIATED DOMAIN-CONTAINING PROTEIN"/>
    <property type="match status" value="1"/>
</dbReference>
<organism evidence="16 17">
    <name type="scientific">Symbiochloris irregularis</name>
    <dbReference type="NCBI Taxonomy" id="706552"/>
    <lineage>
        <taxon>Eukaryota</taxon>
        <taxon>Viridiplantae</taxon>
        <taxon>Chlorophyta</taxon>
        <taxon>core chlorophytes</taxon>
        <taxon>Trebouxiophyceae</taxon>
        <taxon>Trebouxiales</taxon>
        <taxon>Trebouxiaceae</taxon>
        <taxon>Symbiochloris</taxon>
    </lineage>
</organism>
<dbReference type="SUPFAM" id="SSF52025">
    <property type="entry name" value="PA domain"/>
    <property type="match status" value="1"/>
</dbReference>
<evidence type="ECO:0008006" key="18">
    <source>
        <dbReference type="Google" id="ProtNLM"/>
    </source>
</evidence>
<reference evidence="16 17" key="1">
    <citation type="journal article" date="2024" name="Nat. Commun.">
        <title>Phylogenomics reveals the evolutionary origins of lichenization in chlorophyte algae.</title>
        <authorList>
            <person name="Puginier C."/>
            <person name="Libourel C."/>
            <person name="Otte J."/>
            <person name="Skaloud P."/>
            <person name="Haon M."/>
            <person name="Grisel S."/>
            <person name="Petersen M."/>
            <person name="Berrin J.G."/>
            <person name="Delaux P.M."/>
            <person name="Dal Grande F."/>
            <person name="Keller J."/>
        </authorList>
    </citation>
    <scope>NUCLEOTIDE SEQUENCE [LARGE SCALE GENOMIC DNA]</scope>
    <source>
        <strain evidence="16 17">SAG 2036</strain>
    </source>
</reference>
<dbReference type="InterPro" id="IPR003137">
    <property type="entry name" value="PA_domain"/>
</dbReference>
<evidence type="ECO:0000256" key="11">
    <source>
        <dbReference type="SAM" id="MobiDB-lite"/>
    </source>
</evidence>
<evidence type="ECO:0000259" key="15">
    <source>
        <dbReference type="Pfam" id="PF25011"/>
    </source>
</evidence>
<dbReference type="EMBL" id="JALJOQ010000122">
    <property type="protein sequence ID" value="KAK9795904.1"/>
    <property type="molecule type" value="Genomic_DNA"/>
</dbReference>
<keyword evidence="17" id="KW-1185">Reference proteome</keyword>
<dbReference type="GO" id="GO:0012505">
    <property type="term" value="C:endomembrane system"/>
    <property type="evidence" value="ECO:0007669"/>
    <property type="project" value="UniProtKB-SubCell"/>
</dbReference>
<dbReference type="AlphaFoldDB" id="A0AAW1NR51"/>
<keyword evidence="3 12" id="KW-0812">Transmembrane</keyword>
<evidence type="ECO:0000256" key="7">
    <source>
        <dbReference type="ARBA" id="ARBA00022989"/>
    </source>
</evidence>
<gene>
    <name evidence="16" type="ORF">WJX73_006236</name>
</gene>
<evidence type="ECO:0000256" key="2">
    <source>
        <dbReference type="ARBA" id="ARBA00022536"/>
    </source>
</evidence>
<evidence type="ECO:0000313" key="16">
    <source>
        <dbReference type="EMBL" id="KAK9795904.1"/>
    </source>
</evidence>
<keyword evidence="2" id="KW-0245">EGF-like domain</keyword>
<evidence type="ECO:0000256" key="9">
    <source>
        <dbReference type="ARBA" id="ARBA00023180"/>
    </source>
</evidence>
<feature type="transmembrane region" description="Helical" evidence="12">
    <location>
        <begin position="507"/>
        <end position="528"/>
    </location>
</feature>
<name>A0AAW1NR51_9CHLO</name>
<dbReference type="Gene3D" id="3.50.30.30">
    <property type="match status" value="1"/>
</dbReference>
<keyword evidence="5" id="KW-0677">Repeat</keyword>
<dbReference type="InterPro" id="IPR056858">
    <property type="entry name" value="VSR_TRX"/>
</dbReference>
<evidence type="ECO:0000256" key="12">
    <source>
        <dbReference type="SAM" id="Phobius"/>
    </source>
</evidence>
<evidence type="ECO:0000256" key="4">
    <source>
        <dbReference type="ARBA" id="ARBA00022729"/>
    </source>
</evidence>
<dbReference type="Proteomes" id="UP001465755">
    <property type="component" value="Unassembled WGS sequence"/>
</dbReference>
<feature type="domain" description="Vacuolar sorting receptor thioredoxin-like" evidence="15">
    <location>
        <begin position="212"/>
        <end position="423"/>
    </location>
</feature>
<comment type="caution">
    <text evidence="16">The sequence shown here is derived from an EMBL/GenBank/DDBJ whole genome shotgun (WGS) entry which is preliminary data.</text>
</comment>
<comment type="subcellular location">
    <subcellularLocation>
        <location evidence="10">Endomembrane system</location>
        <topology evidence="10">Single-pass membrane protein</topology>
    </subcellularLocation>
    <subcellularLocation>
        <location evidence="1">Membrane</location>
        <topology evidence="1">Single-pass type I membrane protein</topology>
    </subcellularLocation>
</comment>
<feature type="domain" description="PA" evidence="14">
    <location>
        <begin position="82"/>
        <end position="184"/>
    </location>
</feature>
<evidence type="ECO:0000256" key="13">
    <source>
        <dbReference type="SAM" id="SignalP"/>
    </source>
</evidence>
<evidence type="ECO:0000256" key="1">
    <source>
        <dbReference type="ARBA" id="ARBA00004479"/>
    </source>
</evidence>
<sequence length="578" mass="63753">MRIWPICLALFAALHCAECKFDIEKGGLRIKLPASAAAEHSGGFEIALGNFGSPRYGGELLAKMVYVDPEAGYPSQCFPEACNYACEPFSEASPPVDLHSPDGPVILMVDRGPQDSPRGACKFAKKVWNAQQAGAAGVLVVNYEDHLTTMEAPKDADGQDEDTSYKFLKNITIPAAFIGKSNGDIMKDLLKRGEQVHAIFDWKDVLPKRSLVSWEFWTNSNDQCGPICDVQKEFIKEFVPVAHELEHGNWTRFTPHFILWICPISDRNTPECSSQCIHQGRYCSPDPDGDLHDGYTGKEVVQENLRQLCVYKLGNDSGRPWVWWEYVTKFAVQCSMDSSLYSQECAEQVWDDIGANSWSSRDALHECIGDIDADTRNEIFENEMDLQKGDSQTGEVYILPTIRINGGQYRGKLAYTEVLRALCAAFEDEQKQPPPVCLKVADDSCRPGSLGDAMCSRNIESGLTQCSNTFNGYTCTCGPGFLSTGLMDSNGYEICAKISTKTGMPTYAVILIVAGAIGIVAAACYAAYRLRIRSAMHQEIRDIMAQYMPLEDNEGGTLDPNAASRRPGQVHSQADSQA</sequence>
<evidence type="ECO:0000256" key="10">
    <source>
        <dbReference type="ARBA" id="ARBA00037847"/>
    </source>
</evidence>
<keyword evidence="4 13" id="KW-0732">Signal</keyword>
<evidence type="ECO:0000256" key="6">
    <source>
        <dbReference type="ARBA" id="ARBA00022837"/>
    </source>
</evidence>
<keyword evidence="6" id="KW-0106">Calcium</keyword>
<dbReference type="InterPro" id="IPR046450">
    <property type="entry name" value="PA_dom_sf"/>
</dbReference>
<proteinExistence type="predicted"/>
<feature type="chain" id="PRO_5043329409" description="Vacuolar-sorting receptor 1" evidence="13">
    <location>
        <begin position="20"/>
        <end position="578"/>
    </location>
</feature>
<keyword evidence="9" id="KW-0325">Glycoprotein</keyword>
<keyword evidence="7 12" id="KW-1133">Transmembrane helix</keyword>
<evidence type="ECO:0000259" key="14">
    <source>
        <dbReference type="Pfam" id="PF02225"/>
    </source>
</evidence>
<feature type="region of interest" description="Disordered" evidence="11">
    <location>
        <begin position="555"/>
        <end position="578"/>
    </location>
</feature>
<dbReference type="PANTHER" id="PTHR22702:SF1">
    <property type="entry name" value="PROTEASE-ASSOCIATED DOMAIN-CONTAINING PROTEIN 1"/>
    <property type="match status" value="1"/>
</dbReference>
<keyword evidence="8 12" id="KW-0472">Membrane</keyword>
<dbReference type="Pfam" id="PF25011">
    <property type="entry name" value="VSR_TRX"/>
    <property type="match status" value="1"/>
</dbReference>
<evidence type="ECO:0000256" key="8">
    <source>
        <dbReference type="ARBA" id="ARBA00023136"/>
    </source>
</evidence>
<dbReference type="GO" id="GO:0016020">
    <property type="term" value="C:membrane"/>
    <property type="evidence" value="ECO:0007669"/>
    <property type="project" value="UniProtKB-SubCell"/>
</dbReference>
<evidence type="ECO:0000313" key="17">
    <source>
        <dbReference type="Proteomes" id="UP001465755"/>
    </source>
</evidence>